<dbReference type="InterPro" id="IPR008984">
    <property type="entry name" value="SMAD_FHA_dom_sf"/>
</dbReference>
<dbReference type="InterPro" id="IPR027417">
    <property type="entry name" value="P-loop_NTPase"/>
</dbReference>
<dbReference type="InterPro" id="IPR002543">
    <property type="entry name" value="FtsK_dom"/>
</dbReference>
<organism evidence="8 9">
    <name type="scientific">Candidatus Enterocloster excrementigallinarum</name>
    <dbReference type="NCBI Taxonomy" id="2838558"/>
    <lineage>
        <taxon>Bacteria</taxon>
        <taxon>Bacillati</taxon>
        <taxon>Bacillota</taxon>
        <taxon>Clostridia</taxon>
        <taxon>Lachnospirales</taxon>
        <taxon>Lachnospiraceae</taxon>
        <taxon>Enterocloster</taxon>
    </lineage>
</organism>
<evidence type="ECO:0000313" key="9">
    <source>
        <dbReference type="Proteomes" id="UP000823863"/>
    </source>
</evidence>
<dbReference type="Pfam" id="PF00498">
    <property type="entry name" value="FHA"/>
    <property type="match status" value="1"/>
</dbReference>
<dbReference type="InterPro" id="IPR050206">
    <property type="entry name" value="FtsK/SpoIIIE/SftA"/>
</dbReference>
<evidence type="ECO:0000313" key="8">
    <source>
        <dbReference type="EMBL" id="HJC66725.1"/>
    </source>
</evidence>
<dbReference type="InterPro" id="IPR000253">
    <property type="entry name" value="FHA_dom"/>
</dbReference>
<feature type="binding site" evidence="4">
    <location>
        <begin position="1008"/>
        <end position="1015"/>
    </location>
    <ligand>
        <name>ATP</name>
        <dbReference type="ChEBI" id="CHEBI:30616"/>
    </ligand>
</feature>
<name>A0A9D2PVF1_9FIRM</name>
<dbReference type="PANTHER" id="PTHR22683:SF1">
    <property type="entry name" value="TYPE VII SECRETION SYSTEM PROTEIN ESSC"/>
    <property type="match status" value="1"/>
</dbReference>
<keyword evidence="5" id="KW-0472">Membrane</keyword>
<keyword evidence="5" id="KW-1133">Transmembrane helix</keyword>
<feature type="binding site" evidence="4">
    <location>
        <begin position="670"/>
        <end position="677"/>
    </location>
    <ligand>
        <name>ATP</name>
        <dbReference type="ChEBI" id="CHEBI:30616"/>
    </ligand>
</feature>
<feature type="domain" description="FtsK" evidence="7">
    <location>
        <begin position="650"/>
        <end position="843"/>
    </location>
</feature>
<feature type="domain" description="FtsK" evidence="7">
    <location>
        <begin position="989"/>
        <end position="1175"/>
    </location>
</feature>
<evidence type="ECO:0000259" key="6">
    <source>
        <dbReference type="PROSITE" id="PS50006"/>
    </source>
</evidence>
<evidence type="ECO:0000256" key="5">
    <source>
        <dbReference type="SAM" id="Phobius"/>
    </source>
</evidence>
<dbReference type="PANTHER" id="PTHR22683">
    <property type="entry name" value="SPORULATION PROTEIN RELATED"/>
    <property type="match status" value="1"/>
</dbReference>
<dbReference type="SUPFAM" id="SSF49879">
    <property type="entry name" value="SMAD/FHA domain"/>
    <property type="match status" value="1"/>
</dbReference>
<reference evidence="8" key="2">
    <citation type="submission" date="2021-04" db="EMBL/GenBank/DDBJ databases">
        <authorList>
            <person name="Gilroy R."/>
        </authorList>
    </citation>
    <scope>NUCLEOTIDE SEQUENCE</scope>
    <source>
        <strain evidence="8">CHK198-12963</strain>
    </source>
</reference>
<proteinExistence type="predicted"/>
<dbReference type="GO" id="GO:0005524">
    <property type="term" value="F:ATP binding"/>
    <property type="evidence" value="ECO:0007669"/>
    <property type="project" value="UniProtKB-UniRule"/>
</dbReference>
<dbReference type="InterPro" id="IPR023839">
    <property type="entry name" value="Firmicutes_EssC_C"/>
</dbReference>
<comment type="caution">
    <text evidence="8">The sequence shown here is derived from an EMBL/GenBank/DDBJ whole genome shotgun (WGS) entry which is preliminary data.</text>
</comment>
<keyword evidence="1" id="KW-0677">Repeat</keyword>
<dbReference type="Gene3D" id="2.60.200.20">
    <property type="match status" value="1"/>
</dbReference>
<keyword evidence="5" id="KW-0812">Transmembrane</keyword>
<evidence type="ECO:0000256" key="1">
    <source>
        <dbReference type="ARBA" id="ARBA00022737"/>
    </source>
</evidence>
<gene>
    <name evidence="8" type="primary">essC</name>
    <name evidence="8" type="ORF">H9931_08405</name>
</gene>
<keyword evidence="2 4" id="KW-0547">Nucleotide-binding</keyword>
<dbReference type="Pfam" id="PF01580">
    <property type="entry name" value="FtsK_SpoIIIE"/>
    <property type="match status" value="2"/>
</dbReference>
<dbReference type="PROSITE" id="PS50006">
    <property type="entry name" value="FHA_DOMAIN"/>
    <property type="match status" value="1"/>
</dbReference>
<keyword evidence="3 4" id="KW-0067">ATP-binding</keyword>
<feature type="transmembrane region" description="Helical" evidence="5">
    <location>
        <begin position="238"/>
        <end position="259"/>
    </location>
</feature>
<reference evidence="8" key="1">
    <citation type="journal article" date="2021" name="PeerJ">
        <title>Extensive microbial diversity within the chicken gut microbiome revealed by metagenomics and culture.</title>
        <authorList>
            <person name="Gilroy R."/>
            <person name="Ravi A."/>
            <person name="Getino M."/>
            <person name="Pursley I."/>
            <person name="Horton D.L."/>
            <person name="Alikhan N.F."/>
            <person name="Baker D."/>
            <person name="Gharbi K."/>
            <person name="Hall N."/>
            <person name="Watson M."/>
            <person name="Adriaenssens E.M."/>
            <person name="Foster-Nyarko E."/>
            <person name="Jarju S."/>
            <person name="Secka A."/>
            <person name="Antonio M."/>
            <person name="Oren A."/>
            <person name="Chaudhuri R.R."/>
            <person name="La Ragione R."/>
            <person name="Hildebrand F."/>
            <person name="Pallen M.J."/>
        </authorList>
    </citation>
    <scope>NUCLEOTIDE SEQUENCE</scope>
    <source>
        <strain evidence="8">CHK198-12963</strain>
    </source>
</reference>
<accession>A0A9D2PVF1</accession>
<protein>
    <submittedName>
        <fullName evidence="8">Type VII secretion protein EssC</fullName>
    </submittedName>
</protein>
<evidence type="ECO:0000256" key="3">
    <source>
        <dbReference type="ARBA" id="ARBA00022840"/>
    </source>
</evidence>
<evidence type="ECO:0000256" key="2">
    <source>
        <dbReference type="ARBA" id="ARBA00022741"/>
    </source>
</evidence>
<evidence type="ECO:0000256" key="4">
    <source>
        <dbReference type="PROSITE-ProRule" id="PRU00289"/>
    </source>
</evidence>
<feature type="transmembrane region" description="Helical" evidence="5">
    <location>
        <begin position="266"/>
        <end position="284"/>
    </location>
</feature>
<dbReference type="NCBIfam" id="TIGR03928">
    <property type="entry name" value="T7_EssCb_Firm"/>
    <property type="match status" value="1"/>
</dbReference>
<sequence length="1470" mass="162436">MFELRIYQEKSVRTEPLEPSRGFTIGDGENGALPGAEVSLSCQRGMWRAKCTGGVLYEGREAGDVVLENGDLLVLNMKKHVALQLVEKEEEASACQVLDGLDELLIGRADNCGLQLTHKRVSGSHAKLYQMNGQWRICDINSTNGTFVNGKRVSESALREGDEIVIGPYDLTIREGKVLVYGKRGTVCLNRSSSDRGTPARREYPLFTRSPRLTRCLPQEELEIEAAPQIGEQPQINWLSTLLPSLGGVGLMLVVTVLTGMNPVSLLFSGPMAILGVVMTVINYNHQSKAFSKREALRAEKYEQYLARCEERLKAFAAEQREIALSGNPEPEDCFRFAAELSSGLWMRSPGDPDFLSLRVGTGEEPLTMTVKTPKLGVVLEEDAFTRRPEALAKKYQLVSGIPAAAELFRCSSAGLVGGRGQLLNTIRCMVLQLAALHSYEDVKLAVIFPKEEYEEWAWMRWLPHTFNDSRSTRYMACGAFEASQLLKHLNEACRGRKKETTEPFGKTVPAIPHYVVIVGAPELLKGEEKLFETPGVSSIWLSYSVAALPQGVEQILEFGSRAEIYMRCRASERKAFRPDQAAQKRCEAFARSLAPVRLAGGKKAGLPDSVSFLEGYRVSKVDQLDIGDFWQNARCEKTLSVPIGVRENGENYYFDIHETKDGPHGLAAGTSGSGKSEMAQSWIASMALQFSPEDVNFILVDFKGTSLLQPFKELPHLAGSISNLDTDIGRCLLALESEMERRQRVFDEAGVNNICEYLTKRRKTRNMEKMPFLILVIDEFAEFKAQFPDFTGPLNHVFRGGRSLGVYTVIMTQKPSGVVTDQMNANANFRWCLKVQSESDSRDMLGIPDAAFLTVPGRSYVRSGEGTVELIQPFYSGADYQPGAQKRQIPPVCAVSLLGERTPLGNPHSNQEAPKKKQIDAVVQAISDYCRRMGIAPASQLWTKPLEERLELAKVLPSGRLWEQSSDWKELMEGAQAVFGMVDDPMHQRQVPLCHDFWKHGNLLVYGMTLSGKTTFLKSLLISMCCTYSPAQVQFYLMEFTGFGLRSLETFPHVGGAAGDDEPEHLARIGEKLLEELGRRKKLFRKAGVGTISSYEDAAGESLPTIILLADTLNLAGTKFPGLQGQIIQLAREGEAFGLYIAAAVTGGSGLSYQLTENFKTVMTLQLTDRLDYTQLVGRVSGNIPKPVIGRGLVRGPLEFQTAIAGEELTDGQRIAMLRDLAGRMSASWKGPLPDRIRSVPETVPYGSLKGEPLILGVRYGDGETASLPVREATSLLISCGSRESGEEVLALLYRQAREMEDARIYGYGQEMDPPALGEVLGKLAPILQERLNRKEKGEKVEFSHIFIFVDQLADFLAGAEPLVISQLEAFIRLGVGIGVTVVGADLASRVERCYFSRDILMETFHEGPILLTGGEASQHRIIDTIALRQWLPEESLGRDLVLVNRKDGQETFTRIRPMEAVSDEGGSI</sequence>
<dbReference type="Gene3D" id="3.40.50.300">
    <property type="entry name" value="P-loop containing nucleotide triphosphate hydrolases"/>
    <property type="match status" value="3"/>
</dbReference>
<dbReference type="GO" id="GO:0003677">
    <property type="term" value="F:DNA binding"/>
    <property type="evidence" value="ECO:0007669"/>
    <property type="project" value="InterPro"/>
</dbReference>
<feature type="domain" description="FHA" evidence="6">
    <location>
        <begin position="104"/>
        <end position="153"/>
    </location>
</feature>
<dbReference type="CDD" id="cd00060">
    <property type="entry name" value="FHA"/>
    <property type="match status" value="1"/>
</dbReference>
<dbReference type="PROSITE" id="PS50901">
    <property type="entry name" value="FTSK"/>
    <property type="match status" value="2"/>
</dbReference>
<dbReference type="EMBL" id="DWWB01000047">
    <property type="protein sequence ID" value="HJC66725.1"/>
    <property type="molecule type" value="Genomic_DNA"/>
</dbReference>
<evidence type="ECO:0000259" key="7">
    <source>
        <dbReference type="PROSITE" id="PS50901"/>
    </source>
</evidence>
<dbReference type="SMART" id="SM00240">
    <property type="entry name" value="FHA"/>
    <property type="match status" value="1"/>
</dbReference>
<dbReference type="SUPFAM" id="SSF52540">
    <property type="entry name" value="P-loop containing nucleoside triphosphate hydrolases"/>
    <property type="match status" value="2"/>
</dbReference>
<dbReference type="Proteomes" id="UP000823863">
    <property type="component" value="Unassembled WGS sequence"/>
</dbReference>
<dbReference type="GO" id="GO:0016020">
    <property type="term" value="C:membrane"/>
    <property type="evidence" value="ECO:0007669"/>
    <property type="project" value="UniProtKB-SubCell"/>
</dbReference>